<dbReference type="EMBL" id="JACIJM010000002">
    <property type="protein sequence ID" value="MBB5721242.1"/>
    <property type="molecule type" value="Genomic_DNA"/>
</dbReference>
<keyword evidence="3" id="KW-0812">Transmembrane</keyword>
<evidence type="ECO:0008006" key="6">
    <source>
        <dbReference type="Google" id="ProtNLM"/>
    </source>
</evidence>
<keyword evidence="1" id="KW-0175">Coiled coil</keyword>
<feature type="region of interest" description="Disordered" evidence="2">
    <location>
        <begin position="1"/>
        <end position="43"/>
    </location>
</feature>
<evidence type="ECO:0000256" key="2">
    <source>
        <dbReference type="SAM" id="MobiDB-lite"/>
    </source>
</evidence>
<keyword evidence="5" id="KW-1185">Reference proteome</keyword>
<gene>
    <name evidence="4" type="ORF">FHS72_000849</name>
</gene>
<evidence type="ECO:0000313" key="5">
    <source>
        <dbReference type="Proteomes" id="UP000535415"/>
    </source>
</evidence>
<dbReference type="Proteomes" id="UP000535415">
    <property type="component" value="Unassembled WGS sequence"/>
</dbReference>
<organism evidence="4 5">
    <name type="scientific">Yoonia ponticola</name>
    <dbReference type="NCBI Taxonomy" id="1524255"/>
    <lineage>
        <taxon>Bacteria</taxon>
        <taxon>Pseudomonadati</taxon>
        <taxon>Pseudomonadota</taxon>
        <taxon>Alphaproteobacteria</taxon>
        <taxon>Rhodobacterales</taxon>
        <taxon>Paracoccaceae</taxon>
        <taxon>Yoonia</taxon>
    </lineage>
</organism>
<sequence length="401" mass="41896">MAKKSKSSQNDETPDVVEVEETTAEVASEDVADETGVEVPETPEELEVAEEIDAEPVVEELVKEPEGRPTPPVQNTPIPHDSASNSVFLPAILGGLIAAGLGFGAAYYFIPRFDPAMVEAMNANEAAIAELRADVTAIDAPEDIAPLTEQVNTLNGQITDQFGAFDERIASFEERLVALEKQPSGDGTLQDTALQAYQAELDNLRSQVEEQANAAFAQLESTREEAAAIEEAALLAARNAKARAALAEIRSALDTGAPMANALTELSEVLDAPTPDALAAVAEGVPTLAKLQGDFPPAARQALSDARSEGASGETTGAFGSFLREQLNVRSVAPRDGDDADAILSRAEAALKEGQLDTAIAEVSALPDVAAGPLSGWVQQAQARSNALAAANDISTSLNDN</sequence>
<evidence type="ECO:0000256" key="1">
    <source>
        <dbReference type="SAM" id="Coils"/>
    </source>
</evidence>
<evidence type="ECO:0000256" key="3">
    <source>
        <dbReference type="SAM" id="Phobius"/>
    </source>
</evidence>
<dbReference type="AlphaFoldDB" id="A0A7W9BIL8"/>
<keyword evidence="3" id="KW-0472">Membrane</keyword>
<evidence type="ECO:0000313" key="4">
    <source>
        <dbReference type="EMBL" id="MBB5721242.1"/>
    </source>
</evidence>
<dbReference type="RefSeq" id="WP_183526036.1">
    <property type="nucleotide sequence ID" value="NZ_JACIJM010000002.1"/>
</dbReference>
<proteinExistence type="predicted"/>
<accession>A0A7W9BIL8</accession>
<feature type="compositionally biased region" description="Acidic residues" evidence="2">
    <location>
        <begin position="12"/>
        <end position="43"/>
    </location>
</feature>
<name>A0A7W9BIL8_9RHOB</name>
<reference evidence="4 5" key="1">
    <citation type="submission" date="2020-08" db="EMBL/GenBank/DDBJ databases">
        <title>Genomic Encyclopedia of Type Strains, Phase IV (KMG-IV): sequencing the most valuable type-strain genomes for metagenomic binning, comparative biology and taxonomic classification.</title>
        <authorList>
            <person name="Goeker M."/>
        </authorList>
    </citation>
    <scope>NUCLEOTIDE SEQUENCE [LARGE SCALE GENOMIC DNA]</scope>
    <source>
        <strain evidence="4 5">DSM 101064</strain>
    </source>
</reference>
<protein>
    <recommendedName>
        <fullName evidence="6">Mitochondrial inner membrane protein</fullName>
    </recommendedName>
</protein>
<keyword evidence="3" id="KW-1133">Transmembrane helix</keyword>
<feature type="transmembrane region" description="Helical" evidence="3">
    <location>
        <begin position="87"/>
        <end position="110"/>
    </location>
</feature>
<feature type="coiled-coil region" evidence="1">
    <location>
        <begin position="194"/>
        <end position="232"/>
    </location>
</feature>
<comment type="caution">
    <text evidence="4">The sequence shown here is derived from an EMBL/GenBank/DDBJ whole genome shotgun (WGS) entry which is preliminary data.</text>
</comment>